<dbReference type="GO" id="GO:0003677">
    <property type="term" value="F:DNA binding"/>
    <property type="evidence" value="ECO:0007669"/>
    <property type="project" value="UniProtKB-KW"/>
</dbReference>
<name>A0A921F257_9ACTN</name>
<feature type="region of interest" description="Disordered" evidence="2">
    <location>
        <begin position="59"/>
        <end position="80"/>
    </location>
</feature>
<dbReference type="InterPro" id="IPR024412">
    <property type="entry name" value="Lsr2_dim_dom"/>
</dbReference>
<protein>
    <submittedName>
        <fullName evidence="5">Lsr2 family protein</fullName>
    </submittedName>
</protein>
<dbReference type="Proteomes" id="UP000776650">
    <property type="component" value="Unassembled WGS sequence"/>
</dbReference>
<dbReference type="InterPro" id="IPR042261">
    <property type="entry name" value="Lsr2-like_dimerization"/>
</dbReference>
<proteinExistence type="predicted"/>
<dbReference type="Pfam" id="PF11774">
    <property type="entry name" value="Lsr2"/>
    <property type="match status" value="1"/>
</dbReference>
<organism evidence="5 6">
    <name type="scientific">Dietzia timorensis</name>
    <dbReference type="NCBI Taxonomy" id="499555"/>
    <lineage>
        <taxon>Bacteria</taxon>
        <taxon>Bacillati</taxon>
        <taxon>Actinomycetota</taxon>
        <taxon>Actinomycetes</taxon>
        <taxon>Mycobacteriales</taxon>
        <taxon>Dietziaceae</taxon>
        <taxon>Dietzia</taxon>
    </lineage>
</organism>
<evidence type="ECO:0000313" key="5">
    <source>
        <dbReference type="EMBL" id="HJE90301.1"/>
    </source>
</evidence>
<accession>A0A921F257</accession>
<evidence type="ECO:0000259" key="3">
    <source>
        <dbReference type="Pfam" id="PF11774"/>
    </source>
</evidence>
<dbReference type="AlphaFoldDB" id="A0A921F257"/>
<dbReference type="Pfam" id="PF23359">
    <property type="entry name" value="Lsr2_DNA-bd"/>
    <property type="match status" value="1"/>
</dbReference>
<reference evidence="5" key="2">
    <citation type="submission" date="2021-09" db="EMBL/GenBank/DDBJ databases">
        <authorList>
            <person name="Gilroy R."/>
        </authorList>
    </citation>
    <scope>NUCLEOTIDE SEQUENCE</scope>
    <source>
        <strain evidence="5">ChiGjej1B1-18357</strain>
    </source>
</reference>
<gene>
    <name evidence="5" type="ORF">K8V11_04775</name>
</gene>
<evidence type="ECO:0000259" key="4">
    <source>
        <dbReference type="Pfam" id="PF23359"/>
    </source>
</evidence>
<dbReference type="Gene3D" id="4.10.320.10">
    <property type="entry name" value="E3-binding domain"/>
    <property type="match status" value="1"/>
</dbReference>
<feature type="domain" description="Lsr2 DNA-binding" evidence="4">
    <location>
        <begin position="76"/>
        <end position="110"/>
    </location>
</feature>
<dbReference type="EMBL" id="DYXM01000089">
    <property type="protein sequence ID" value="HJE90301.1"/>
    <property type="molecule type" value="Genomic_DNA"/>
</dbReference>
<evidence type="ECO:0000256" key="2">
    <source>
        <dbReference type="SAM" id="MobiDB-lite"/>
    </source>
</evidence>
<comment type="caution">
    <text evidence="5">The sequence shown here is derived from an EMBL/GenBank/DDBJ whole genome shotgun (WGS) entry which is preliminary data.</text>
</comment>
<keyword evidence="1" id="KW-0238">DNA-binding</keyword>
<evidence type="ECO:0000256" key="1">
    <source>
        <dbReference type="ARBA" id="ARBA00023125"/>
    </source>
</evidence>
<dbReference type="GO" id="GO:0016746">
    <property type="term" value="F:acyltransferase activity"/>
    <property type="evidence" value="ECO:0007669"/>
    <property type="project" value="InterPro"/>
</dbReference>
<sequence length="111" mass="12265">MARQINIELIDDLDGKALGDEGVTIYFGLNGTDYSIDLSKEHADEFYGVLDPYVRNAQKVSTSSRRGGGKTRAEKGTDSKAVRDWARENGYNVSDRGRIPADILRAFAEAH</sequence>
<reference evidence="5" key="1">
    <citation type="journal article" date="2021" name="PeerJ">
        <title>Extensive microbial diversity within the chicken gut microbiome revealed by metagenomics and culture.</title>
        <authorList>
            <person name="Gilroy R."/>
            <person name="Ravi A."/>
            <person name="Getino M."/>
            <person name="Pursley I."/>
            <person name="Horton D.L."/>
            <person name="Alikhan N.F."/>
            <person name="Baker D."/>
            <person name="Gharbi K."/>
            <person name="Hall N."/>
            <person name="Watson M."/>
            <person name="Adriaenssens E.M."/>
            <person name="Foster-Nyarko E."/>
            <person name="Jarju S."/>
            <person name="Secka A."/>
            <person name="Antonio M."/>
            <person name="Oren A."/>
            <person name="Chaudhuri R.R."/>
            <person name="La Ragione R."/>
            <person name="Hildebrand F."/>
            <person name="Pallen M.J."/>
        </authorList>
    </citation>
    <scope>NUCLEOTIDE SEQUENCE</scope>
    <source>
        <strain evidence="5">ChiGjej1B1-18357</strain>
    </source>
</reference>
<dbReference type="InterPro" id="IPR036625">
    <property type="entry name" value="E3-bd_dom_sf"/>
</dbReference>
<dbReference type="InterPro" id="IPR055370">
    <property type="entry name" value="Lsr2_DNA-bd"/>
</dbReference>
<evidence type="ECO:0000313" key="6">
    <source>
        <dbReference type="Proteomes" id="UP000776650"/>
    </source>
</evidence>
<feature type="compositionally biased region" description="Basic and acidic residues" evidence="2">
    <location>
        <begin position="71"/>
        <end position="80"/>
    </location>
</feature>
<feature type="domain" description="Lsr2 dimerization" evidence="3">
    <location>
        <begin position="1"/>
        <end position="60"/>
    </location>
</feature>
<dbReference type="RefSeq" id="WP_303911290.1">
    <property type="nucleotide sequence ID" value="NZ_DYXM01000089.1"/>
</dbReference>
<dbReference type="Gene3D" id="3.30.60.230">
    <property type="entry name" value="Lsr2, dimerization domain"/>
    <property type="match status" value="1"/>
</dbReference>